<name>H0E0C5_9ACTN</name>
<dbReference type="AlphaFoldDB" id="H0E0C5"/>
<reference evidence="1 2" key="1">
    <citation type="journal article" date="2013" name="Biodegradation">
        <title>Quantitative proteomic analysis of ibuprofen-degrading Patulibacter sp. strain I11.</title>
        <authorList>
            <person name="Almeida B."/>
            <person name="Kjeldal H."/>
            <person name="Lolas I."/>
            <person name="Knudsen A.D."/>
            <person name="Carvalho G."/>
            <person name="Nielsen K.L."/>
            <person name="Barreto Crespo M.T."/>
            <person name="Stensballe A."/>
            <person name="Nielsen J.L."/>
        </authorList>
    </citation>
    <scope>NUCLEOTIDE SEQUENCE [LARGE SCALE GENOMIC DNA]</scope>
    <source>
        <strain evidence="1 2">I11</strain>
    </source>
</reference>
<accession>H0E0C5</accession>
<dbReference type="Proteomes" id="UP000005143">
    <property type="component" value="Unassembled WGS sequence"/>
</dbReference>
<keyword evidence="2" id="KW-1185">Reference proteome</keyword>
<comment type="caution">
    <text evidence="1">The sequence shown here is derived from an EMBL/GenBank/DDBJ whole genome shotgun (WGS) entry which is preliminary data.</text>
</comment>
<evidence type="ECO:0000313" key="2">
    <source>
        <dbReference type="Proteomes" id="UP000005143"/>
    </source>
</evidence>
<dbReference type="RefSeq" id="WP_007569954.1">
    <property type="nucleotide sequence ID" value="NZ_AGUD01000006.1"/>
</dbReference>
<protein>
    <submittedName>
        <fullName evidence="1">Uncharacterized protein</fullName>
    </submittedName>
</protein>
<organism evidence="1 2">
    <name type="scientific">Patulibacter medicamentivorans</name>
    <dbReference type="NCBI Taxonomy" id="1097667"/>
    <lineage>
        <taxon>Bacteria</taxon>
        <taxon>Bacillati</taxon>
        <taxon>Actinomycetota</taxon>
        <taxon>Thermoleophilia</taxon>
        <taxon>Solirubrobacterales</taxon>
        <taxon>Patulibacteraceae</taxon>
        <taxon>Patulibacter</taxon>
    </lineage>
</organism>
<sequence length="68" mass="7261">MDVQGRLREGLIGRVAAVALGGVADERSQLMIDGWLGFVERLVRTRVAGAGDVGDLATTLKDGLRRLL</sequence>
<dbReference type="EMBL" id="AGUD01000006">
    <property type="protein sequence ID" value="EHN12928.1"/>
    <property type="molecule type" value="Genomic_DNA"/>
</dbReference>
<gene>
    <name evidence="1" type="ORF">PAI11_02330</name>
</gene>
<proteinExistence type="predicted"/>
<evidence type="ECO:0000313" key="1">
    <source>
        <dbReference type="EMBL" id="EHN12928.1"/>
    </source>
</evidence>